<reference evidence="1 2" key="1">
    <citation type="submission" date="2019-09" db="EMBL/GenBank/DDBJ databases">
        <title>Draft Whole-Genome sequence of Blastochloris sulfoviridis DSM 729.</title>
        <authorList>
            <person name="Meyer T.E."/>
            <person name="Kyndt J.A."/>
        </authorList>
    </citation>
    <scope>NUCLEOTIDE SEQUENCE [LARGE SCALE GENOMIC DNA]</scope>
    <source>
        <strain evidence="1 2">DSM 729</strain>
    </source>
</reference>
<protein>
    <submittedName>
        <fullName evidence="1">TIR domain-containing protein</fullName>
    </submittedName>
</protein>
<sequence length="300" mass="32465">MDVASVANSRIRSCFITAPAEARLDVLTDVLKQRNIRVIGPNAIGMGDDLETEISKLLTSADLIIGVLTRSRRSDWTLFELGHAWGQGKQILLFAPPDSAYIPSTLRRFLTVRANLSNREAIAFAIDQLLAAPEPRLSLVRQPKEKPPLGSSANRYLAGSLPMITSVNTLELESLVASALREAGVEVLAQSQAIDRGADLAIWSDELQPFVGNPLLVEIKARLTSSKGAAATAQQLSKYVAAAGGLWGLLLYGEGPKDLGSLPPNVLALSIEALFTRLRAESFDRIVRDLRNRRVHGIGL</sequence>
<keyword evidence="2" id="KW-1185">Reference proteome</keyword>
<comment type="caution">
    <text evidence="1">The sequence shown here is derived from an EMBL/GenBank/DDBJ whole genome shotgun (WGS) entry which is preliminary data.</text>
</comment>
<accession>A0A5M6I0T2</accession>
<evidence type="ECO:0000313" key="2">
    <source>
        <dbReference type="Proteomes" id="UP000323886"/>
    </source>
</evidence>
<dbReference type="OrthoDB" id="8410164at2"/>
<proteinExistence type="predicted"/>
<evidence type="ECO:0000313" key="1">
    <source>
        <dbReference type="EMBL" id="KAA5601790.1"/>
    </source>
</evidence>
<dbReference type="SUPFAM" id="SSF52309">
    <property type="entry name" value="N-(deoxy)ribosyltransferase-like"/>
    <property type="match status" value="1"/>
</dbReference>
<organism evidence="1 2">
    <name type="scientific">Blastochloris sulfoviridis</name>
    <dbReference type="NCBI Taxonomy" id="50712"/>
    <lineage>
        <taxon>Bacteria</taxon>
        <taxon>Pseudomonadati</taxon>
        <taxon>Pseudomonadota</taxon>
        <taxon>Alphaproteobacteria</taxon>
        <taxon>Hyphomicrobiales</taxon>
        <taxon>Blastochloridaceae</taxon>
        <taxon>Blastochloris</taxon>
    </lineage>
</organism>
<name>A0A5M6I0T2_9HYPH</name>
<gene>
    <name evidence="1" type="ORF">F1193_08755</name>
</gene>
<dbReference type="AlphaFoldDB" id="A0A5M6I0T2"/>
<dbReference type="EMBL" id="VWPL01000012">
    <property type="protein sequence ID" value="KAA5601790.1"/>
    <property type="molecule type" value="Genomic_DNA"/>
</dbReference>
<dbReference type="Proteomes" id="UP000323886">
    <property type="component" value="Unassembled WGS sequence"/>
</dbReference>